<gene>
    <name evidence="1" type="ORF">BJ138DRAFT_1103083</name>
</gene>
<evidence type="ECO:0000313" key="2">
    <source>
        <dbReference type="Proteomes" id="UP000790377"/>
    </source>
</evidence>
<protein>
    <submittedName>
        <fullName evidence="1">Uncharacterized protein</fullName>
    </submittedName>
</protein>
<accession>A0ACB8A8C4</accession>
<name>A0ACB8A8C4_9AGAM</name>
<sequence length="333" mass="37730">MTAVVDRPSSFEFKEKTAGAKMIMATLRTTRARIINRVYCASRKRNTRRQFFTRTYKNCARVTTILTEFLIFDSHAQAAIFHQVNFKPFESIINAFSTVRTIVYVTRLKYQNSEGHLASTRGFMSFPHFSKTATESFRYILTTLTIFQGATGNPSFIAKAKSVRERLEPSISDHLRLPLHGLLISIKDFIPVKGRWLSAGFIGTLQVSEDDCDMTGILRQLGAVFYVKTNQPQGIMTMECQSFYARICFLWDIWNTANVIDHANAEAMSHHICTASEGGGISSANENQSDGELTGRFVIEHEKRFYHLAGEFAGIRVSRRTLPISQPSLERSR</sequence>
<keyword evidence="2" id="KW-1185">Reference proteome</keyword>
<dbReference type="EMBL" id="MU267788">
    <property type="protein sequence ID" value="KAH7908938.1"/>
    <property type="molecule type" value="Genomic_DNA"/>
</dbReference>
<proteinExistence type="predicted"/>
<comment type="caution">
    <text evidence="1">The sequence shown here is derived from an EMBL/GenBank/DDBJ whole genome shotgun (WGS) entry which is preliminary data.</text>
</comment>
<dbReference type="Proteomes" id="UP000790377">
    <property type="component" value="Unassembled WGS sequence"/>
</dbReference>
<organism evidence="1 2">
    <name type="scientific">Hygrophoropsis aurantiaca</name>
    <dbReference type="NCBI Taxonomy" id="72124"/>
    <lineage>
        <taxon>Eukaryota</taxon>
        <taxon>Fungi</taxon>
        <taxon>Dikarya</taxon>
        <taxon>Basidiomycota</taxon>
        <taxon>Agaricomycotina</taxon>
        <taxon>Agaricomycetes</taxon>
        <taxon>Agaricomycetidae</taxon>
        <taxon>Boletales</taxon>
        <taxon>Coniophorineae</taxon>
        <taxon>Hygrophoropsidaceae</taxon>
        <taxon>Hygrophoropsis</taxon>
    </lineage>
</organism>
<evidence type="ECO:0000313" key="1">
    <source>
        <dbReference type="EMBL" id="KAH7908938.1"/>
    </source>
</evidence>
<reference evidence="1" key="1">
    <citation type="journal article" date="2021" name="New Phytol.">
        <title>Evolutionary innovations through gain and loss of genes in the ectomycorrhizal Boletales.</title>
        <authorList>
            <person name="Wu G."/>
            <person name="Miyauchi S."/>
            <person name="Morin E."/>
            <person name="Kuo A."/>
            <person name="Drula E."/>
            <person name="Varga T."/>
            <person name="Kohler A."/>
            <person name="Feng B."/>
            <person name="Cao Y."/>
            <person name="Lipzen A."/>
            <person name="Daum C."/>
            <person name="Hundley H."/>
            <person name="Pangilinan J."/>
            <person name="Johnson J."/>
            <person name="Barry K."/>
            <person name="LaButti K."/>
            <person name="Ng V."/>
            <person name="Ahrendt S."/>
            <person name="Min B."/>
            <person name="Choi I.G."/>
            <person name="Park H."/>
            <person name="Plett J.M."/>
            <person name="Magnuson J."/>
            <person name="Spatafora J.W."/>
            <person name="Nagy L.G."/>
            <person name="Henrissat B."/>
            <person name="Grigoriev I.V."/>
            <person name="Yang Z.L."/>
            <person name="Xu J."/>
            <person name="Martin F.M."/>
        </authorList>
    </citation>
    <scope>NUCLEOTIDE SEQUENCE</scope>
    <source>
        <strain evidence="1">ATCC 28755</strain>
    </source>
</reference>